<evidence type="ECO:0000313" key="3">
    <source>
        <dbReference type="EMBL" id="KAK8900315.1"/>
    </source>
</evidence>
<evidence type="ECO:0000313" key="4">
    <source>
        <dbReference type="Proteomes" id="UP001470230"/>
    </source>
</evidence>
<gene>
    <name evidence="3" type="ORF">M9Y10_002638</name>
</gene>
<dbReference type="Proteomes" id="UP001470230">
    <property type="component" value="Unassembled WGS sequence"/>
</dbReference>
<proteinExistence type="predicted"/>
<comment type="caution">
    <text evidence="3">The sequence shown here is derived from an EMBL/GenBank/DDBJ whole genome shotgun (WGS) entry which is preliminary data.</text>
</comment>
<dbReference type="EMBL" id="JAPFFF010000001">
    <property type="protein sequence ID" value="KAK8900315.1"/>
    <property type="molecule type" value="Genomic_DNA"/>
</dbReference>
<dbReference type="PROSITE" id="PS50004">
    <property type="entry name" value="C2"/>
    <property type="match status" value="1"/>
</dbReference>
<reference evidence="3 4" key="1">
    <citation type="submission" date="2024-04" db="EMBL/GenBank/DDBJ databases">
        <title>Tritrichomonas musculus Genome.</title>
        <authorList>
            <person name="Alves-Ferreira E."/>
            <person name="Grigg M."/>
            <person name="Lorenzi H."/>
            <person name="Galac M."/>
        </authorList>
    </citation>
    <scope>NUCLEOTIDE SEQUENCE [LARGE SCALE GENOMIC DNA]</scope>
    <source>
        <strain evidence="3 4">EAF2021</strain>
    </source>
</reference>
<organism evidence="3 4">
    <name type="scientific">Tritrichomonas musculus</name>
    <dbReference type="NCBI Taxonomy" id="1915356"/>
    <lineage>
        <taxon>Eukaryota</taxon>
        <taxon>Metamonada</taxon>
        <taxon>Parabasalia</taxon>
        <taxon>Tritrichomonadida</taxon>
        <taxon>Tritrichomonadidae</taxon>
        <taxon>Tritrichomonas</taxon>
    </lineage>
</organism>
<name>A0ABR2LAC3_9EUKA</name>
<feature type="region of interest" description="Disordered" evidence="1">
    <location>
        <begin position="71"/>
        <end position="120"/>
    </location>
</feature>
<dbReference type="SUPFAM" id="SSF49562">
    <property type="entry name" value="C2 domain (Calcium/lipid-binding domain, CaLB)"/>
    <property type="match status" value="1"/>
</dbReference>
<keyword evidence="4" id="KW-1185">Reference proteome</keyword>
<dbReference type="InterPro" id="IPR035892">
    <property type="entry name" value="C2_domain_sf"/>
</dbReference>
<protein>
    <recommendedName>
        <fullName evidence="2">C2 domain-containing protein</fullName>
    </recommendedName>
</protein>
<evidence type="ECO:0000259" key="2">
    <source>
        <dbReference type="PROSITE" id="PS50004"/>
    </source>
</evidence>
<accession>A0ABR2LAC3</accession>
<feature type="region of interest" description="Disordered" evidence="1">
    <location>
        <begin position="457"/>
        <end position="493"/>
    </location>
</feature>
<dbReference type="InterPro" id="IPR000008">
    <property type="entry name" value="C2_dom"/>
</dbReference>
<sequence>MSHHANVDAMSNKVRQIIKELESVDTSIGGCDLSSSFSDDSDRYDDKLSCVSDISSVASFELTPLKSKNSSYISKDSQKQYSKKNRSIPRQSRIPVPLKGKRAEKSKNSSGFKLAKPIRNPSPPPVEVPMNFLAPDLSDYSSACICIFEGTDFPRSRNGERSTYVVVQLHPELPPVRSPISFNKTTNAVYNGGFNLNVIGINFSSVVPVVEVFDFISEDQNELLGMAFLQLHMARKVNDYCVVLQDEWVDIFTVNTRVRCGKIKLSLIFHNETDISQFVNRSEMIPKQLAPKPKKKEIEEPEKPVLESMAVQASVEPQIVNNSMMDNIGDLNISFNMNNNNNNLNRSLSSIKQIKFGQFDSPEPEKVRVNPFHFGPVRRAPIIIPNHEDENENDDYQIPEKQQIRMPDKPNISVPEKKKEKVFVDENDLSSLSDLFSNSSSSVSTAQDDNNISVSSISKNIKSKEKKARVPLQPQINSYVPNPPVDASKASDIEKRKSRFIKYSDYCWDNK</sequence>
<evidence type="ECO:0000256" key="1">
    <source>
        <dbReference type="SAM" id="MobiDB-lite"/>
    </source>
</evidence>
<feature type="domain" description="C2" evidence="2">
    <location>
        <begin position="124"/>
        <end position="249"/>
    </location>
</feature>